<dbReference type="EMBL" id="UOFO01000020">
    <property type="protein sequence ID" value="VAW83660.1"/>
    <property type="molecule type" value="Genomic_DNA"/>
</dbReference>
<name>A0A3B0Z3T5_9ZZZZ</name>
<dbReference type="AlphaFoldDB" id="A0A3B0Z3T5"/>
<organism evidence="1">
    <name type="scientific">hydrothermal vent metagenome</name>
    <dbReference type="NCBI Taxonomy" id="652676"/>
    <lineage>
        <taxon>unclassified sequences</taxon>
        <taxon>metagenomes</taxon>
        <taxon>ecological metagenomes</taxon>
    </lineage>
</organism>
<accession>A0A3B0Z3T5</accession>
<sequence>MQIIKFFMAALLMFSLSAYSYAGIKDKKAQKESELTMNTAASEVKSACGNAKLDVDIDWTNWDQYDYSKMSGKAKKATVISYTGNLVKSVLDEMVELCKDADYKAELAKISSFKISGKKDQKDRYVAFSLSDTTLNITLNADGITSWKNAKLLKAVWE</sequence>
<reference evidence="1" key="1">
    <citation type="submission" date="2018-06" db="EMBL/GenBank/DDBJ databases">
        <authorList>
            <person name="Zhirakovskaya E."/>
        </authorList>
    </citation>
    <scope>NUCLEOTIDE SEQUENCE</scope>
</reference>
<proteinExistence type="predicted"/>
<protein>
    <submittedName>
        <fullName evidence="1">Uncharacterized protein</fullName>
    </submittedName>
</protein>
<evidence type="ECO:0000313" key="1">
    <source>
        <dbReference type="EMBL" id="VAW83660.1"/>
    </source>
</evidence>
<gene>
    <name evidence="1" type="ORF">MNBD_GAMMA16-184</name>
</gene>